<feature type="binding site" evidence="7">
    <location>
        <position position="57"/>
    </location>
    <ligand>
        <name>S-adenosyl-L-methionine</name>
        <dbReference type="ChEBI" id="CHEBI:59789"/>
    </ligand>
</feature>
<evidence type="ECO:0000256" key="6">
    <source>
        <dbReference type="ARBA" id="ARBA00022694"/>
    </source>
</evidence>
<dbReference type="PANTHER" id="PTHR23417:SF14">
    <property type="entry name" value="PENTACOTRIPEPTIDE-REPEAT REGION OF PRORP DOMAIN-CONTAINING PROTEIN"/>
    <property type="match status" value="1"/>
</dbReference>
<reference evidence="8" key="1">
    <citation type="submission" date="2020-10" db="EMBL/GenBank/DDBJ databases">
        <authorList>
            <person name="Gilroy R."/>
        </authorList>
    </citation>
    <scope>NUCLEOTIDE SEQUENCE</scope>
    <source>
        <strain evidence="8">CHK33-4379</strain>
    </source>
</reference>
<dbReference type="PROSITE" id="PS51625">
    <property type="entry name" value="SAM_MT_TRMB"/>
    <property type="match status" value="1"/>
</dbReference>
<dbReference type="GO" id="GO:0008176">
    <property type="term" value="F:tRNA (guanine(46)-N7)-methyltransferase activity"/>
    <property type="evidence" value="ECO:0007669"/>
    <property type="project" value="UniProtKB-UniRule"/>
</dbReference>
<feature type="binding site" evidence="7">
    <location>
        <position position="135"/>
    </location>
    <ligand>
        <name>substrate</name>
    </ligand>
</feature>
<sequence length="226" mass="26135">MRMRKKAHLEERLEKCVESGRLLILNCEDRNFVTSVKTKEYLDLEALFGNKNPIVMEIGAGKGQFACELAGRYPNINILAVERTANVIVEAAEKGIALGLKNLMFLRCDAEYLEKFIPDGVVTRLYLNFSCPFPKKSYAAHRLTHHKFLRIYDKLLSPGAQIHQKTDNREFFEFSINELSGYGFTLQNVCLDLHANEPEDNIMTEYEKRFTEMGKPIYRLEAYLKR</sequence>
<reference evidence="8" key="2">
    <citation type="journal article" date="2021" name="PeerJ">
        <title>Extensive microbial diversity within the chicken gut microbiome revealed by metagenomics and culture.</title>
        <authorList>
            <person name="Gilroy R."/>
            <person name="Ravi A."/>
            <person name="Getino M."/>
            <person name="Pursley I."/>
            <person name="Horton D.L."/>
            <person name="Alikhan N.F."/>
            <person name="Baker D."/>
            <person name="Gharbi K."/>
            <person name="Hall N."/>
            <person name="Watson M."/>
            <person name="Adriaenssens E.M."/>
            <person name="Foster-Nyarko E."/>
            <person name="Jarju S."/>
            <person name="Secka A."/>
            <person name="Antonio M."/>
            <person name="Oren A."/>
            <person name="Chaudhuri R.R."/>
            <person name="La Ragione R."/>
            <person name="Hildebrand F."/>
            <person name="Pallen M.J."/>
        </authorList>
    </citation>
    <scope>NUCLEOTIDE SEQUENCE</scope>
    <source>
        <strain evidence="8">CHK33-4379</strain>
    </source>
</reference>
<feature type="binding site" evidence="7">
    <location>
        <position position="167"/>
    </location>
    <ligand>
        <name>substrate</name>
    </ligand>
</feature>
<keyword evidence="3 7" id="KW-0489">Methyltransferase</keyword>
<evidence type="ECO:0000313" key="8">
    <source>
        <dbReference type="EMBL" id="HIT58984.1"/>
    </source>
</evidence>
<dbReference type="PANTHER" id="PTHR23417">
    <property type="entry name" value="3-DEOXY-D-MANNO-OCTULOSONIC-ACID TRANSFERASE/TRNA GUANINE-N 7 - -METHYLTRANSFERASE"/>
    <property type="match status" value="1"/>
</dbReference>
<protein>
    <recommendedName>
        <fullName evidence="7">tRNA (guanine-N(7)-)-methyltransferase</fullName>
        <ecNumber evidence="7">2.1.1.33</ecNumber>
    </recommendedName>
    <alternativeName>
        <fullName evidence="7">tRNA (guanine(46)-N(7))-methyltransferase</fullName>
    </alternativeName>
    <alternativeName>
        <fullName evidence="7">tRNA(m7G46)-methyltransferase</fullName>
    </alternativeName>
</protein>
<dbReference type="CDD" id="cd02440">
    <property type="entry name" value="AdoMet_MTases"/>
    <property type="match status" value="1"/>
</dbReference>
<evidence type="ECO:0000256" key="5">
    <source>
        <dbReference type="ARBA" id="ARBA00022691"/>
    </source>
</evidence>
<keyword evidence="4 7" id="KW-0808">Transferase</keyword>
<gene>
    <name evidence="7 8" type="primary">trmB</name>
    <name evidence="8" type="ORF">IAC39_04660</name>
</gene>
<dbReference type="HAMAP" id="MF_01057">
    <property type="entry name" value="tRNA_methyltr_TrmB"/>
    <property type="match status" value="1"/>
</dbReference>
<dbReference type="NCBIfam" id="NF001080">
    <property type="entry name" value="PRK00121.2-2"/>
    <property type="match status" value="1"/>
</dbReference>
<proteinExistence type="inferred from homology"/>
<feature type="binding site" evidence="7">
    <location>
        <position position="109"/>
    </location>
    <ligand>
        <name>S-adenosyl-L-methionine</name>
        <dbReference type="ChEBI" id="CHEBI:59789"/>
    </ligand>
</feature>
<evidence type="ECO:0000256" key="4">
    <source>
        <dbReference type="ARBA" id="ARBA00022679"/>
    </source>
</evidence>
<dbReference type="Proteomes" id="UP000824136">
    <property type="component" value="Unassembled WGS sequence"/>
</dbReference>
<keyword evidence="6 7" id="KW-0819">tRNA processing</keyword>
<evidence type="ECO:0000256" key="7">
    <source>
        <dbReference type="HAMAP-Rule" id="MF_01057"/>
    </source>
</evidence>
<evidence type="ECO:0000313" key="9">
    <source>
        <dbReference type="Proteomes" id="UP000824136"/>
    </source>
</evidence>
<dbReference type="InterPro" id="IPR003358">
    <property type="entry name" value="tRNA_(Gua-N-7)_MeTrfase_Trmb"/>
</dbReference>
<comment type="catalytic activity">
    <reaction evidence="1 7">
        <text>guanosine(46) in tRNA + S-adenosyl-L-methionine = N(7)-methylguanosine(46) in tRNA + S-adenosyl-L-homocysteine</text>
        <dbReference type="Rhea" id="RHEA:42708"/>
        <dbReference type="Rhea" id="RHEA-COMP:10188"/>
        <dbReference type="Rhea" id="RHEA-COMP:10189"/>
        <dbReference type="ChEBI" id="CHEBI:57856"/>
        <dbReference type="ChEBI" id="CHEBI:59789"/>
        <dbReference type="ChEBI" id="CHEBI:74269"/>
        <dbReference type="ChEBI" id="CHEBI:74480"/>
        <dbReference type="EC" id="2.1.1.33"/>
    </reaction>
</comment>
<dbReference type="AlphaFoldDB" id="A0A9D1GTX4"/>
<dbReference type="EMBL" id="DVLL01000017">
    <property type="protein sequence ID" value="HIT58984.1"/>
    <property type="molecule type" value="Genomic_DNA"/>
</dbReference>
<dbReference type="Pfam" id="PF02390">
    <property type="entry name" value="Methyltransf_4"/>
    <property type="match status" value="1"/>
</dbReference>
<name>A0A9D1GTX4_9FIRM</name>
<comment type="caution">
    <text evidence="7">Lacks conserved residue(s) required for the propagation of feature annotation.</text>
</comment>
<feature type="binding site" evidence="7">
    <location>
        <position position="82"/>
    </location>
    <ligand>
        <name>S-adenosyl-L-methionine</name>
        <dbReference type="ChEBI" id="CHEBI:59789"/>
    </ligand>
</feature>
<dbReference type="Gene3D" id="3.40.50.150">
    <property type="entry name" value="Vaccinia Virus protein VP39"/>
    <property type="match status" value="1"/>
</dbReference>
<comment type="caution">
    <text evidence="8">The sequence shown here is derived from an EMBL/GenBank/DDBJ whole genome shotgun (WGS) entry which is preliminary data.</text>
</comment>
<dbReference type="SUPFAM" id="SSF53335">
    <property type="entry name" value="S-adenosyl-L-methionine-dependent methyltransferases"/>
    <property type="match status" value="1"/>
</dbReference>
<feature type="binding site" evidence="7">
    <location>
        <begin position="204"/>
        <end position="207"/>
    </location>
    <ligand>
        <name>substrate</name>
    </ligand>
</feature>
<comment type="function">
    <text evidence="2 7">Catalyzes the formation of N(7)-methylguanine at position 46 (m7G46) in tRNA.</text>
</comment>
<dbReference type="InterPro" id="IPR055361">
    <property type="entry name" value="tRNA_methyltr_TrmB_bact"/>
</dbReference>
<dbReference type="GO" id="GO:0043527">
    <property type="term" value="C:tRNA methyltransferase complex"/>
    <property type="evidence" value="ECO:0007669"/>
    <property type="project" value="TreeGrafter"/>
</dbReference>
<evidence type="ECO:0000256" key="1">
    <source>
        <dbReference type="ARBA" id="ARBA00000142"/>
    </source>
</evidence>
<comment type="similarity">
    <text evidence="7">Belongs to the class I-like SAM-binding methyltransferase superfamily. TrmB family.</text>
</comment>
<dbReference type="InterPro" id="IPR029063">
    <property type="entry name" value="SAM-dependent_MTases_sf"/>
</dbReference>
<accession>A0A9D1GTX4</accession>
<comment type="pathway">
    <text evidence="7">tRNA modification; N(7)-methylguanine-tRNA biosynthesis.</text>
</comment>
<evidence type="ECO:0000256" key="3">
    <source>
        <dbReference type="ARBA" id="ARBA00022603"/>
    </source>
</evidence>
<organism evidence="8 9">
    <name type="scientific">Candidatus Faeciplasma pullistercoris</name>
    <dbReference type="NCBI Taxonomy" id="2840800"/>
    <lineage>
        <taxon>Bacteria</taxon>
        <taxon>Bacillati</taxon>
        <taxon>Bacillota</taxon>
        <taxon>Clostridia</taxon>
        <taxon>Eubacteriales</taxon>
        <taxon>Oscillospiraceae</taxon>
        <taxon>Oscillospiraceae incertae sedis</taxon>
        <taxon>Candidatus Faeciplasma</taxon>
    </lineage>
</organism>
<dbReference type="EC" id="2.1.1.33" evidence="7"/>
<keyword evidence="5 7" id="KW-0949">S-adenosyl-L-methionine</keyword>
<evidence type="ECO:0000256" key="2">
    <source>
        <dbReference type="ARBA" id="ARBA00003015"/>
    </source>
</evidence>
<dbReference type="NCBIfam" id="TIGR00091">
    <property type="entry name" value="tRNA (guanosine(46)-N7)-methyltransferase TrmB"/>
    <property type="match status" value="1"/>
</dbReference>